<dbReference type="Proteomes" id="UP000198372">
    <property type="component" value="Unassembled WGS sequence"/>
</dbReference>
<keyword evidence="5" id="KW-1185">Reference proteome</keyword>
<evidence type="ECO:0000313" key="4">
    <source>
        <dbReference type="EMBL" id="SCV71621.1"/>
    </source>
</evidence>
<evidence type="ECO:0000256" key="2">
    <source>
        <dbReference type="SAM" id="MobiDB-lite"/>
    </source>
</evidence>
<dbReference type="OrthoDB" id="2526683at2759"/>
<feature type="compositionally biased region" description="Low complexity" evidence="2">
    <location>
        <begin position="324"/>
        <end position="335"/>
    </location>
</feature>
<dbReference type="Pfam" id="PF14976">
    <property type="entry name" value="YPEH2ZP"/>
    <property type="match status" value="1"/>
</dbReference>
<feature type="compositionally biased region" description="Polar residues" evidence="2">
    <location>
        <begin position="83"/>
        <end position="94"/>
    </location>
</feature>
<dbReference type="InterPro" id="IPR013087">
    <property type="entry name" value="Znf_C2H2_type"/>
</dbReference>
<proteinExistence type="inferred from homology"/>
<feature type="compositionally biased region" description="Polar residues" evidence="2">
    <location>
        <begin position="306"/>
        <end position="315"/>
    </location>
</feature>
<protein>
    <submittedName>
        <fullName evidence="4">BQ2448_3209 protein</fullName>
    </submittedName>
</protein>
<dbReference type="EMBL" id="FMSP01000007">
    <property type="protein sequence ID" value="SCV71621.1"/>
    <property type="molecule type" value="Genomic_DNA"/>
</dbReference>
<evidence type="ECO:0000256" key="1">
    <source>
        <dbReference type="ARBA" id="ARBA00006888"/>
    </source>
</evidence>
<dbReference type="PANTHER" id="PTHR31841:SF1">
    <property type="entry name" value="PROTEIN FAM72A-RELATED"/>
    <property type="match status" value="1"/>
</dbReference>
<feature type="region of interest" description="Disordered" evidence="2">
    <location>
        <begin position="1"/>
        <end position="58"/>
    </location>
</feature>
<feature type="region of interest" description="Disordered" evidence="2">
    <location>
        <begin position="73"/>
        <end position="142"/>
    </location>
</feature>
<organism evidence="4 5">
    <name type="scientific">Microbotryum intermedium</name>
    <dbReference type="NCBI Taxonomy" id="269621"/>
    <lineage>
        <taxon>Eukaryota</taxon>
        <taxon>Fungi</taxon>
        <taxon>Dikarya</taxon>
        <taxon>Basidiomycota</taxon>
        <taxon>Pucciniomycotina</taxon>
        <taxon>Microbotryomycetes</taxon>
        <taxon>Microbotryales</taxon>
        <taxon>Microbotryaceae</taxon>
        <taxon>Microbotryum</taxon>
    </lineage>
</organism>
<dbReference type="PANTHER" id="PTHR31841">
    <property type="entry name" value="PROTEIN FAM72A-RELATED"/>
    <property type="match status" value="1"/>
</dbReference>
<sequence length="384" mass="41006">MRDPQLLDRHRQPTSPTSSTPAGARTLFVSGSEFQRELETSPDAPSAAHVRLEGPLPMSDATTSYIQERQRYHEIQQQQHQQRSVSTRQLASSAHRSDAMPPATAGSSSSTSANTPSRRSAHDSSASSTSTSNPSSSRTTTSGYSAPIHRVYVLNCATCDLFLSDRGMRAVLLLKPNIVLFSTDASPLNASPVWPLGTDDPTAERTCDCLTSSLACHGCGSTIGYHIVQPCARCSASVAKHQRSANHHRYVFHHNEVSARERRYFASEPGVVNLSVPASRVGSPSFSRGSSPAPPSPPAAEVNKDAPTNNTLSVPSSPPQGGLSPAHASPPRSASVQPVDRHGRNMGLRPGDVVYWHNLVSGGERAQPIDPTSRTSALKEIAGR</sequence>
<evidence type="ECO:0000313" key="5">
    <source>
        <dbReference type="Proteomes" id="UP000198372"/>
    </source>
</evidence>
<accession>A0A238FHL3</accession>
<evidence type="ECO:0000259" key="3">
    <source>
        <dbReference type="PROSITE" id="PS00028"/>
    </source>
</evidence>
<dbReference type="GO" id="GO:0005829">
    <property type="term" value="C:cytosol"/>
    <property type="evidence" value="ECO:0007669"/>
    <property type="project" value="TreeGrafter"/>
</dbReference>
<feature type="region of interest" description="Disordered" evidence="2">
    <location>
        <begin position="279"/>
        <end position="384"/>
    </location>
</feature>
<dbReference type="PROSITE" id="PS00028">
    <property type="entry name" value="ZINC_FINGER_C2H2_1"/>
    <property type="match status" value="1"/>
</dbReference>
<comment type="similarity">
    <text evidence="1">Belongs to the FAM72 family.</text>
</comment>
<gene>
    <name evidence="4" type="ORF">BQ2448_3209</name>
</gene>
<feature type="domain" description="C2H2-type" evidence="3">
    <location>
        <begin position="231"/>
        <end position="253"/>
    </location>
</feature>
<name>A0A238FHL3_9BASI</name>
<feature type="compositionally biased region" description="Low complexity" evidence="2">
    <location>
        <begin position="101"/>
        <end position="142"/>
    </location>
</feature>
<feature type="compositionally biased region" description="Basic and acidic residues" evidence="2">
    <location>
        <begin position="1"/>
        <end position="11"/>
    </location>
</feature>
<dbReference type="InterPro" id="IPR026768">
    <property type="entry name" value="YPEH2ZP"/>
</dbReference>
<dbReference type="AlphaFoldDB" id="A0A238FHL3"/>
<reference evidence="5" key="1">
    <citation type="submission" date="2016-09" db="EMBL/GenBank/DDBJ databases">
        <authorList>
            <person name="Jeantristanb JTB J.-T."/>
            <person name="Ricardo R."/>
        </authorList>
    </citation>
    <scope>NUCLEOTIDE SEQUENCE [LARGE SCALE GENOMIC DNA]</scope>
</reference>
<dbReference type="STRING" id="269621.A0A238FHL3"/>